<feature type="compositionally biased region" description="Basic and acidic residues" evidence="1">
    <location>
        <begin position="177"/>
        <end position="191"/>
    </location>
</feature>
<comment type="caution">
    <text evidence="2">The sequence shown here is derived from an EMBL/GenBank/DDBJ whole genome shotgun (WGS) entry which is preliminary data.</text>
</comment>
<accession>A0A9K3CU26</accession>
<evidence type="ECO:0000256" key="1">
    <source>
        <dbReference type="SAM" id="MobiDB-lite"/>
    </source>
</evidence>
<feature type="region of interest" description="Disordered" evidence="1">
    <location>
        <begin position="40"/>
        <end position="61"/>
    </location>
</feature>
<feature type="compositionally biased region" description="Low complexity" evidence="1">
    <location>
        <begin position="638"/>
        <end position="651"/>
    </location>
</feature>
<feature type="compositionally biased region" description="Basic and acidic residues" evidence="1">
    <location>
        <begin position="386"/>
        <end position="408"/>
    </location>
</feature>
<feature type="compositionally biased region" description="Basic and acidic residues" evidence="1">
    <location>
        <begin position="661"/>
        <end position="683"/>
    </location>
</feature>
<dbReference type="EMBL" id="BDIP01000593">
    <property type="protein sequence ID" value="GIQ82105.1"/>
    <property type="molecule type" value="Genomic_DNA"/>
</dbReference>
<gene>
    <name evidence="2" type="ORF">KIPB_003188</name>
</gene>
<feature type="compositionally biased region" description="Low complexity" evidence="1">
    <location>
        <begin position="592"/>
        <end position="604"/>
    </location>
</feature>
<feature type="compositionally biased region" description="Basic and acidic residues" evidence="1">
    <location>
        <begin position="133"/>
        <end position="148"/>
    </location>
</feature>
<feature type="compositionally biased region" description="Pro residues" evidence="1">
    <location>
        <begin position="235"/>
        <end position="251"/>
    </location>
</feature>
<name>A0A9K3CU26_9EUKA</name>
<organism evidence="2 3">
    <name type="scientific">Kipferlia bialata</name>
    <dbReference type="NCBI Taxonomy" id="797122"/>
    <lineage>
        <taxon>Eukaryota</taxon>
        <taxon>Metamonada</taxon>
        <taxon>Carpediemonas-like organisms</taxon>
        <taxon>Kipferlia</taxon>
    </lineage>
</organism>
<sequence>MALLVTEHVVGILMEVRACSQDVEAKARERAEVLSHMTEGVEAEGEEAETDAVDVPHESESEVEECILPDTLDFMFEEAYEALPIPGVQVGGDAPENVPKPVSVSVAEPVPVPVPVSVSMADDAFAVPAPIDGGEREMGRERDGEEKAATPAASEVEGQGETVHTIEATPYAPPPTDHPESEADFSRDSDPAARPLGGDGADQSVVDMQGFFTLAPSAGSNIARVEGGKGTSPSLPSPHLTPHPPTQPPTQPVRSSPLAKDGTKTESPKSQGGRPVRAYVSPTSSLNRKGPRGGERFSAAGGGITSSTAVSAAGASSGTRSLWAASGLAESHKYGKTEPHPPQTSRVSAPSEVNGGVDTEGLGERRMKGAVTASAPDSSPSGVKMEPWRRRLEERRQKKERARVEREKRIKAQREARERAEASVLPTLPPACFQTMVYTKGIPKSMPLGLLQLCDPPGPLSRHRLEWLGYINKTHRTWGALPTSQLRHYLTNSLPYLEAAIRGIPASLVPEGSGHGLPTQNDPSADGLDGRVSLEGMNQSMARADMYRANSDALLERLHGIEEDLSVHAHMDAQSPHTPPLTPTYQGAEGGTTTTQTPPLRTSPGMRPRMSVRERAPGGKTPRGQGRSPLQGTSPLRVPVSHPSPLHPLSVDSTQPLLPHPEGERERRRESGGRRRSQGRESAGRSGLSANYLQRTPGVTPSIPLKAKAKGQGGGAPYKGGTLPTQVVALSLDAYSRFKGVLHETGLLSAAVTSFIREQEGE</sequence>
<feature type="compositionally biased region" description="Polar residues" evidence="1">
    <location>
        <begin position="688"/>
        <end position="699"/>
    </location>
</feature>
<feature type="region of interest" description="Disordered" evidence="1">
    <location>
        <begin position="332"/>
        <end position="408"/>
    </location>
</feature>
<evidence type="ECO:0000313" key="3">
    <source>
        <dbReference type="Proteomes" id="UP000265618"/>
    </source>
</evidence>
<feature type="region of interest" description="Disordered" evidence="1">
    <location>
        <begin position="127"/>
        <end position="204"/>
    </location>
</feature>
<proteinExistence type="predicted"/>
<dbReference type="AlphaFoldDB" id="A0A9K3CU26"/>
<feature type="region of interest" description="Disordered" evidence="1">
    <location>
        <begin position="571"/>
        <end position="717"/>
    </location>
</feature>
<dbReference type="Proteomes" id="UP000265618">
    <property type="component" value="Unassembled WGS sequence"/>
</dbReference>
<protein>
    <submittedName>
        <fullName evidence="2">Uncharacterized protein</fullName>
    </submittedName>
</protein>
<evidence type="ECO:0000313" key="2">
    <source>
        <dbReference type="EMBL" id="GIQ82105.1"/>
    </source>
</evidence>
<feature type="compositionally biased region" description="Acidic residues" evidence="1">
    <location>
        <begin position="41"/>
        <end position="52"/>
    </location>
</feature>
<keyword evidence="3" id="KW-1185">Reference proteome</keyword>
<reference evidence="2 3" key="1">
    <citation type="journal article" date="2018" name="PLoS ONE">
        <title>The draft genome of Kipferlia bialata reveals reductive genome evolution in fornicate parasites.</title>
        <authorList>
            <person name="Tanifuji G."/>
            <person name="Takabayashi S."/>
            <person name="Kume K."/>
            <person name="Takagi M."/>
            <person name="Nakayama T."/>
            <person name="Kamikawa R."/>
            <person name="Inagaki Y."/>
            <person name="Hashimoto T."/>
        </authorList>
    </citation>
    <scope>NUCLEOTIDE SEQUENCE [LARGE SCALE GENOMIC DNA]</scope>
    <source>
        <strain evidence="2">NY0173</strain>
    </source>
</reference>
<feature type="region of interest" description="Disordered" evidence="1">
    <location>
        <begin position="222"/>
        <end position="309"/>
    </location>
</feature>